<keyword evidence="7" id="KW-0067">ATP-binding</keyword>
<evidence type="ECO:0000259" key="14">
    <source>
        <dbReference type="PROSITE" id="PS51193"/>
    </source>
</evidence>
<dbReference type="Pfam" id="PF13307">
    <property type="entry name" value="Helicase_C_2"/>
    <property type="match status" value="1"/>
</dbReference>
<dbReference type="PANTHER" id="PTHR11472:SF34">
    <property type="entry name" value="REGULATOR OF TELOMERE ELONGATION HELICASE 1"/>
    <property type="match status" value="1"/>
</dbReference>
<dbReference type="SUPFAM" id="SSF52540">
    <property type="entry name" value="P-loop containing nucleoside triphosphate hydrolases"/>
    <property type="match status" value="2"/>
</dbReference>
<evidence type="ECO:0000256" key="2">
    <source>
        <dbReference type="ARBA" id="ARBA00022723"/>
    </source>
</evidence>
<protein>
    <submittedName>
        <fullName evidence="15">ATP-dependent DNA helicase</fullName>
        <ecNumber evidence="15">3.6.4.12</ecNumber>
    </submittedName>
</protein>
<evidence type="ECO:0000256" key="1">
    <source>
        <dbReference type="ARBA" id="ARBA00022485"/>
    </source>
</evidence>
<keyword evidence="8" id="KW-0408">Iron</keyword>
<evidence type="ECO:0000313" key="16">
    <source>
        <dbReference type="Proteomes" id="UP001470288"/>
    </source>
</evidence>
<dbReference type="InterPro" id="IPR006554">
    <property type="entry name" value="Helicase-like_DEXD_c2"/>
</dbReference>
<comment type="caution">
    <text evidence="15">The sequence shown here is derived from an EMBL/GenBank/DDBJ whole genome shotgun (WGS) entry which is preliminary data.</text>
</comment>
<accession>A0ABV1HYN7</accession>
<keyword evidence="10" id="KW-0238">DNA-binding</keyword>
<evidence type="ECO:0000256" key="12">
    <source>
        <dbReference type="ARBA" id="ARBA00023235"/>
    </source>
</evidence>
<evidence type="ECO:0000256" key="13">
    <source>
        <dbReference type="ARBA" id="ARBA00038058"/>
    </source>
</evidence>
<keyword evidence="6 15" id="KW-0347">Helicase</keyword>
<dbReference type="InterPro" id="IPR014013">
    <property type="entry name" value="Helic_SF1/SF2_ATP-bd_DinG/Rad3"/>
</dbReference>
<evidence type="ECO:0000256" key="9">
    <source>
        <dbReference type="ARBA" id="ARBA00023014"/>
    </source>
</evidence>
<keyword evidence="3" id="KW-0547">Nucleotide-binding</keyword>
<gene>
    <name evidence="15" type="ORF">WMO62_04160</name>
</gene>
<evidence type="ECO:0000256" key="8">
    <source>
        <dbReference type="ARBA" id="ARBA00023004"/>
    </source>
</evidence>
<dbReference type="PROSITE" id="PS51193">
    <property type="entry name" value="HELICASE_ATP_BIND_2"/>
    <property type="match status" value="1"/>
</dbReference>
<dbReference type="Gene3D" id="3.40.50.300">
    <property type="entry name" value="P-loop containing nucleotide triphosphate hydrolases"/>
    <property type="match status" value="2"/>
</dbReference>
<evidence type="ECO:0000313" key="15">
    <source>
        <dbReference type="EMBL" id="MEQ2578040.1"/>
    </source>
</evidence>
<keyword evidence="11" id="KW-0234">DNA repair</keyword>
<organism evidence="15 16">
    <name type="scientific">Hominiventricola aquisgranensis</name>
    <dbReference type="NCBI Taxonomy" id="3133164"/>
    <lineage>
        <taxon>Bacteria</taxon>
        <taxon>Bacillati</taxon>
        <taxon>Bacillota</taxon>
        <taxon>Clostridia</taxon>
        <taxon>Lachnospirales</taxon>
        <taxon>Lachnospiraceae</taxon>
        <taxon>Hominiventricola</taxon>
    </lineage>
</organism>
<evidence type="ECO:0000256" key="3">
    <source>
        <dbReference type="ARBA" id="ARBA00022741"/>
    </source>
</evidence>
<sequence length="786" mass="91109">MRTTQRISVRDLVEFLLRSGDLDRRQSSGRRDAQAMQAGSRIHRKLQKQMGSDYQAEVTLKYQILLEDIPVSVEGRADGIWTDKRGEEPLIVIDEIKGTYRDLSRMEAPVEVHLAQAKCYAYIYGQQRGQMRMGVRMIYADLETEELRYFEETYTMEELSGWFRDLMAEYGKWVSFESLWQERRAESLKKLIFPFDYREGQKDLAVSVYRTIARKKRLFIQAPTGVGKTLSVLFPALKAMGEGLASRIFYLTARTITRTVAVDALDLLRQQGMELKTVVLTAKEKLCVCEKPECDPDHCPRAKGHFDRINQAVYELWTTGPDACTREVILESAERYKVCPFELSLDLAVWVDTLICDYNYVFDPNVSLKRFFADGVREDYLFLIDEAHNLVERGREMYSVSLEKEAFLQMKRLLRGKREGLTKALDGCNRYLLTLKRECESGFQILPQVGGFELQLQRLSAELDKYLEQPVPEEIREQVMEFYFSVWNFLGICDRLDDNYVIYTDFSEEGHFWLHLFCVRPAENLCQCLDCGTATIFFSATLLPVNYYKDLLTGNLEDYAVYAKSPFDPANRLLLVGTDVSSRYSRRGAPEYERMARYIHETVTVKTGNYLVFAPSYQVMEQVADRCVAYEDMECIRQESGMAEEEREAFLKEFEKERNHSLVGFCVMGGIFSEGIDLTEDRLIGALIIGTGLPQVCREREIVKEYFDKKGMDGFAYAYQYPGMNKVLQAAGRVIRTEADRGMILLMDDRFATISYQRLFPREWEQHAYCQVDSLAGQLQEFWLKY</sequence>
<evidence type="ECO:0000256" key="5">
    <source>
        <dbReference type="ARBA" id="ARBA00022801"/>
    </source>
</evidence>
<proteinExistence type="inferred from homology"/>
<keyword evidence="2" id="KW-0479">Metal-binding</keyword>
<dbReference type="InterPro" id="IPR010614">
    <property type="entry name" value="RAD3-like_helicase_DEAD"/>
</dbReference>
<comment type="similarity">
    <text evidence="13">Belongs to the helicase family. DinG subfamily.</text>
</comment>
<feature type="domain" description="Helicase ATP-binding" evidence="14">
    <location>
        <begin position="187"/>
        <end position="471"/>
    </location>
</feature>
<dbReference type="EC" id="3.6.4.12" evidence="15"/>
<name>A0ABV1HYN7_9FIRM</name>
<keyword evidence="4" id="KW-0227">DNA damage</keyword>
<dbReference type="GO" id="GO:0016787">
    <property type="term" value="F:hydrolase activity"/>
    <property type="evidence" value="ECO:0007669"/>
    <property type="project" value="UniProtKB-KW"/>
</dbReference>
<dbReference type="SMART" id="SM00488">
    <property type="entry name" value="DEXDc2"/>
    <property type="match status" value="1"/>
</dbReference>
<dbReference type="InterPro" id="IPR042493">
    <property type="entry name" value="XPD_DNA_FeS"/>
</dbReference>
<dbReference type="Pfam" id="PF06733">
    <property type="entry name" value="DEAD_2"/>
    <property type="match status" value="1"/>
</dbReference>
<dbReference type="PANTHER" id="PTHR11472">
    <property type="entry name" value="DNA REPAIR DEAD HELICASE RAD3/XP-D SUBFAMILY MEMBER"/>
    <property type="match status" value="1"/>
</dbReference>
<dbReference type="GO" id="GO:0003678">
    <property type="term" value="F:DNA helicase activity"/>
    <property type="evidence" value="ECO:0007669"/>
    <property type="project" value="UniProtKB-EC"/>
</dbReference>
<keyword evidence="9" id="KW-0411">Iron-sulfur</keyword>
<keyword evidence="1" id="KW-0004">4Fe-4S</keyword>
<dbReference type="SMART" id="SM00491">
    <property type="entry name" value="HELICc2"/>
    <property type="match status" value="1"/>
</dbReference>
<keyword evidence="5 15" id="KW-0378">Hydrolase</keyword>
<evidence type="ECO:0000256" key="11">
    <source>
        <dbReference type="ARBA" id="ARBA00023204"/>
    </source>
</evidence>
<dbReference type="Proteomes" id="UP001470288">
    <property type="component" value="Unassembled WGS sequence"/>
</dbReference>
<dbReference type="InterPro" id="IPR045028">
    <property type="entry name" value="DinG/Rad3-like"/>
</dbReference>
<dbReference type="Gene3D" id="1.10.30.20">
    <property type="entry name" value="Bacterial XPD DNA helicase, FeS cluster domain"/>
    <property type="match status" value="1"/>
</dbReference>
<evidence type="ECO:0000256" key="10">
    <source>
        <dbReference type="ARBA" id="ARBA00023125"/>
    </source>
</evidence>
<dbReference type="RefSeq" id="WP_349143897.1">
    <property type="nucleotide sequence ID" value="NZ_JBBMFC010000005.1"/>
</dbReference>
<dbReference type="Gene3D" id="1.10.275.40">
    <property type="match status" value="1"/>
</dbReference>
<dbReference type="InterPro" id="IPR027417">
    <property type="entry name" value="P-loop_NTPase"/>
</dbReference>
<evidence type="ECO:0000256" key="4">
    <source>
        <dbReference type="ARBA" id="ARBA00022763"/>
    </source>
</evidence>
<dbReference type="InterPro" id="IPR011604">
    <property type="entry name" value="PDDEXK-like_dom_sf"/>
</dbReference>
<evidence type="ECO:0000256" key="7">
    <source>
        <dbReference type="ARBA" id="ARBA00022840"/>
    </source>
</evidence>
<keyword evidence="16" id="KW-1185">Reference proteome</keyword>
<evidence type="ECO:0000256" key="6">
    <source>
        <dbReference type="ARBA" id="ARBA00022806"/>
    </source>
</evidence>
<keyword evidence="12" id="KW-0413">Isomerase</keyword>
<reference evidence="15 16" key="1">
    <citation type="submission" date="2024-03" db="EMBL/GenBank/DDBJ databases">
        <title>Human intestinal bacterial collection.</title>
        <authorList>
            <person name="Pauvert C."/>
            <person name="Hitch T.C.A."/>
            <person name="Clavel T."/>
        </authorList>
    </citation>
    <scope>NUCLEOTIDE SEQUENCE [LARGE SCALE GENOMIC DNA]</scope>
    <source>
        <strain evidence="15 16">CLA-AA-H78B</strain>
    </source>
</reference>
<dbReference type="InterPro" id="IPR006555">
    <property type="entry name" value="ATP-dep_Helicase_C"/>
</dbReference>
<dbReference type="Gene3D" id="3.90.320.10">
    <property type="match status" value="1"/>
</dbReference>
<dbReference type="EMBL" id="JBBMFC010000005">
    <property type="protein sequence ID" value="MEQ2578040.1"/>
    <property type="molecule type" value="Genomic_DNA"/>
</dbReference>